<evidence type="ECO:0000256" key="2">
    <source>
        <dbReference type="ARBA" id="ARBA00023125"/>
    </source>
</evidence>
<dbReference type="Proteomes" id="UP000242972">
    <property type="component" value="Unassembled WGS sequence"/>
</dbReference>
<dbReference type="AlphaFoldDB" id="A0A2T2XED6"/>
<dbReference type="SMART" id="SM00418">
    <property type="entry name" value="HTH_ARSR"/>
    <property type="match status" value="1"/>
</dbReference>
<dbReference type="InterPro" id="IPR011991">
    <property type="entry name" value="ArsR-like_HTH"/>
</dbReference>
<dbReference type="EMBL" id="PXYW01000030">
    <property type="protein sequence ID" value="PSR32871.1"/>
    <property type="molecule type" value="Genomic_DNA"/>
</dbReference>
<keyword evidence="3" id="KW-0804">Transcription</keyword>
<comment type="caution">
    <text evidence="5">The sequence shown here is derived from an EMBL/GenBank/DDBJ whole genome shotgun (WGS) entry which is preliminary data.</text>
</comment>
<dbReference type="PROSITE" id="PS50987">
    <property type="entry name" value="HTH_ARSR_2"/>
    <property type="match status" value="1"/>
</dbReference>
<dbReference type="PANTHER" id="PTHR43132">
    <property type="entry name" value="ARSENICAL RESISTANCE OPERON REPRESSOR ARSR-RELATED"/>
    <property type="match status" value="1"/>
</dbReference>
<keyword evidence="2" id="KW-0238">DNA-binding</keyword>
<proteinExistence type="predicted"/>
<dbReference type="InterPro" id="IPR051011">
    <property type="entry name" value="Metal_resp_trans_reg"/>
</dbReference>
<reference evidence="5 6" key="1">
    <citation type="journal article" date="2014" name="BMC Genomics">
        <title>Comparison of environmental and isolate Sulfobacillus genomes reveals diverse carbon, sulfur, nitrogen, and hydrogen metabolisms.</title>
        <authorList>
            <person name="Justice N.B."/>
            <person name="Norman A."/>
            <person name="Brown C.T."/>
            <person name="Singh A."/>
            <person name="Thomas B.C."/>
            <person name="Banfield J.F."/>
        </authorList>
    </citation>
    <scope>NUCLEOTIDE SEQUENCE [LARGE SCALE GENOMIC DNA]</scope>
    <source>
        <strain evidence="5">AMDSBA4</strain>
    </source>
</reference>
<dbReference type="GO" id="GO:0003700">
    <property type="term" value="F:DNA-binding transcription factor activity"/>
    <property type="evidence" value="ECO:0007669"/>
    <property type="project" value="InterPro"/>
</dbReference>
<organism evidence="5 6">
    <name type="scientific">Sulfobacillus benefaciens</name>
    <dbReference type="NCBI Taxonomy" id="453960"/>
    <lineage>
        <taxon>Bacteria</taxon>
        <taxon>Bacillati</taxon>
        <taxon>Bacillota</taxon>
        <taxon>Clostridia</taxon>
        <taxon>Eubacteriales</taxon>
        <taxon>Clostridiales Family XVII. Incertae Sedis</taxon>
        <taxon>Sulfobacillus</taxon>
    </lineage>
</organism>
<evidence type="ECO:0000313" key="5">
    <source>
        <dbReference type="EMBL" id="PSR32871.1"/>
    </source>
</evidence>
<feature type="domain" description="HTH arsR-type" evidence="4">
    <location>
        <begin position="1"/>
        <end position="61"/>
    </location>
</feature>
<dbReference type="InterPro" id="IPR036390">
    <property type="entry name" value="WH_DNA-bd_sf"/>
</dbReference>
<keyword evidence="1" id="KW-0805">Transcription regulation</keyword>
<sequence>MTEQLGLPQNSVSHHLRVLREQRLIESRRKPEDQRWVYYRLNPDEMDRLARQFQYWADMAHLAPEHEILCP</sequence>
<dbReference type="Pfam" id="PF01022">
    <property type="entry name" value="HTH_5"/>
    <property type="match status" value="1"/>
</dbReference>
<protein>
    <recommendedName>
        <fullName evidence="4">HTH arsR-type domain-containing protein</fullName>
    </recommendedName>
</protein>
<name>A0A2T2XED6_9FIRM</name>
<dbReference type="InterPro" id="IPR036388">
    <property type="entry name" value="WH-like_DNA-bd_sf"/>
</dbReference>
<dbReference type="CDD" id="cd00090">
    <property type="entry name" value="HTH_ARSR"/>
    <property type="match status" value="1"/>
</dbReference>
<evidence type="ECO:0000259" key="4">
    <source>
        <dbReference type="PROSITE" id="PS50987"/>
    </source>
</evidence>
<dbReference type="PANTHER" id="PTHR43132:SF2">
    <property type="entry name" value="ARSENICAL RESISTANCE OPERON REPRESSOR ARSR-RELATED"/>
    <property type="match status" value="1"/>
</dbReference>
<accession>A0A2T2XED6</accession>
<dbReference type="GO" id="GO:0003677">
    <property type="term" value="F:DNA binding"/>
    <property type="evidence" value="ECO:0007669"/>
    <property type="project" value="UniProtKB-KW"/>
</dbReference>
<gene>
    <name evidence="5" type="ORF">C7B46_12355</name>
</gene>
<dbReference type="InterPro" id="IPR001845">
    <property type="entry name" value="HTH_ArsR_DNA-bd_dom"/>
</dbReference>
<dbReference type="SUPFAM" id="SSF46785">
    <property type="entry name" value="Winged helix' DNA-binding domain"/>
    <property type="match status" value="1"/>
</dbReference>
<evidence type="ECO:0000256" key="1">
    <source>
        <dbReference type="ARBA" id="ARBA00023015"/>
    </source>
</evidence>
<evidence type="ECO:0000313" key="6">
    <source>
        <dbReference type="Proteomes" id="UP000242972"/>
    </source>
</evidence>
<dbReference type="Gene3D" id="1.10.10.10">
    <property type="entry name" value="Winged helix-like DNA-binding domain superfamily/Winged helix DNA-binding domain"/>
    <property type="match status" value="1"/>
</dbReference>
<evidence type="ECO:0000256" key="3">
    <source>
        <dbReference type="ARBA" id="ARBA00023163"/>
    </source>
</evidence>